<evidence type="ECO:0000313" key="2">
    <source>
        <dbReference type="EMBL" id="GAA2646425.1"/>
    </source>
</evidence>
<dbReference type="EMBL" id="BAAATE010000002">
    <property type="protein sequence ID" value="GAA2646425.1"/>
    <property type="molecule type" value="Genomic_DNA"/>
</dbReference>
<sequence>MSTPWTAAASAGLSSPPAEEPGEGDEEEGAADEGVTDEGAEGGGAWDCCATGRKDVGLHPATRITKAAKVTNLDHIRQILPQVVTDVSTDW</sequence>
<protein>
    <submittedName>
        <fullName evidence="2">Uncharacterized protein</fullName>
    </submittedName>
</protein>
<accession>A0ABN3R8H4</accession>
<keyword evidence="3" id="KW-1185">Reference proteome</keyword>
<feature type="compositionally biased region" description="Acidic residues" evidence="1">
    <location>
        <begin position="20"/>
        <end position="40"/>
    </location>
</feature>
<name>A0ABN3R8H4_9ACTN</name>
<reference evidence="2 3" key="1">
    <citation type="journal article" date="2019" name="Int. J. Syst. Evol. Microbiol.">
        <title>The Global Catalogue of Microorganisms (GCM) 10K type strain sequencing project: providing services to taxonomists for standard genome sequencing and annotation.</title>
        <authorList>
            <consortium name="The Broad Institute Genomics Platform"/>
            <consortium name="The Broad Institute Genome Sequencing Center for Infectious Disease"/>
            <person name="Wu L."/>
            <person name="Ma J."/>
        </authorList>
    </citation>
    <scope>NUCLEOTIDE SEQUENCE [LARGE SCALE GENOMIC DNA]</scope>
    <source>
        <strain evidence="2 3">JCM 6835</strain>
    </source>
</reference>
<organism evidence="2 3">
    <name type="scientific">Nonomuraea recticatena</name>
    <dbReference type="NCBI Taxonomy" id="46178"/>
    <lineage>
        <taxon>Bacteria</taxon>
        <taxon>Bacillati</taxon>
        <taxon>Actinomycetota</taxon>
        <taxon>Actinomycetes</taxon>
        <taxon>Streptosporangiales</taxon>
        <taxon>Streptosporangiaceae</taxon>
        <taxon>Nonomuraea</taxon>
    </lineage>
</organism>
<evidence type="ECO:0000256" key="1">
    <source>
        <dbReference type="SAM" id="MobiDB-lite"/>
    </source>
</evidence>
<feature type="region of interest" description="Disordered" evidence="1">
    <location>
        <begin position="1"/>
        <end position="46"/>
    </location>
</feature>
<feature type="compositionally biased region" description="Low complexity" evidence="1">
    <location>
        <begin position="7"/>
        <end position="17"/>
    </location>
</feature>
<evidence type="ECO:0000313" key="3">
    <source>
        <dbReference type="Proteomes" id="UP001501666"/>
    </source>
</evidence>
<proteinExistence type="predicted"/>
<dbReference type="Proteomes" id="UP001501666">
    <property type="component" value="Unassembled WGS sequence"/>
</dbReference>
<gene>
    <name evidence="2" type="ORF">GCM10010412_009110</name>
</gene>
<comment type="caution">
    <text evidence="2">The sequence shown here is derived from an EMBL/GenBank/DDBJ whole genome shotgun (WGS) entry which is preliminary data.</text>
</comment>